<proteinExistence type="predicted"/>
<accession>A0A4R2H9U9</accession>
<name>A0A4R2H9U9_9SPHI</name>
<comment type="caution">
    <text evidence="1">The sequence shown here is derived from an EMBL/GenBank/DDBJ whole genome shotgun (WGS) entry which is preliminary data.</text>
</comment>
<dbReference type="EMBL" id="SLWO01000005">
    <property type="protein sequence ID" value="TCO23887.1"/>
    <property type="molecule type" value="Genomic_DNA"/>
</dbReference>
<evidence type="ECO:0000313" key="1">
    <source>
        <dbReference type="EMBL" id="TCO23887.1"/>
    </source>
</evidence>
<dbReference type="Proteomes" id="UP000295684">
    <property type="component" value="Unassembled WGS sequence"/>
</dbReference>
<sequence length="29" mass="3373">MKSIPNKKYDYLSVGSGTFEVTFYHEMIS</sequence>
<gene>
    <name evidence="1" type="ORF">EV200_105361</name>
</gene>
<reference evidence="1 2" key="1">
    <citation type="submission" date="2019-03" db="EMBL/GenBank/DDBJ databases">
        <title>Genomic Encyclopedia of Type Strains, Phase IV (KMG-IV): sequencing the most valuable type-strain genomes for metagenomic binning, comparative biology and taxonomic classification.</title>
        <authorList>
            <person name="Goeker M."/>
        </authorList>
    </citation>
    <scope>NUCLEOTIDE SEQUENCE [LARGE SCALE GENOMIC DNA]</scope>
    <source>
        <strain evidence="1 2">DSM 103236</strain>
    </source>
</reference>
<evidence type="ECO:0000313" key="2">
    <source>
        <dbReference type="Proteomes" id="UP000295684"/>
    </source>
</evidence>
<protein>
    <submittedName>
        <fullName evidence="1">Uncharacterized protein</fullName>
    </submittedName>
</protein>
<organism evidence="1 2">
    <name type="scientific">Pedobacter psychrotolerans</name>
    <dbReference type="NCBI Taxonomy" id="1843235"/>
    <lineage>
        <taxon>Bacteria</taxon>
        <taxon>Pseudomonadati</taxon>
        <taxon>Bacteroidota</taxon>
        <taxon>Sphingobacteriia</taxon>
        <taxon>Sphingobacteriales</taxon>
        <taxon>Sphingobacteriaceae</taxon>
        <taxon>Pedobacter</taxon>
    </lineage>
</organism>
<dbReference type="AlphaFoldDB" id="A0A4R2H9U9"/>